<keyword evidence="9" id="KW-0862">Zinc</keyword>
<dbReference type="PROSITE" id="PS51678">
    <property type="entry name" value="SAM_MT_PRMT"/>
    <property type="match status" value="1"/>
</dbReference>
<dbReference type="EC" id="2.1.1.319" evidence="2"/>
<dbReference type="GO" id="GO:0005829">
    <property type="term" value="C:cytosol"/>
    <property type="evidence" value="ECO:0007669"/>
    <property type="project" value="UniProtKB-SubCell"/>
</dbReference>
<evidence type="ECO:0000256" key="5">
    <source>
        <dbReference type="ARBA" id="ARBA00022679"/>
    </source>
</evidence>
<dbReference type="EMBL" id="QDEB01027188">
    <property type="protein sequence ID" value="RZC40309.1"/>
    <property type="molecule type" value="Genomic_DNA"/>
</dbReference>
<evidence type="ECO:0000256" key="11">
    <source>
        <dbReference type="ARBA" id="ARBA00049303"/>
    </source>
</evidence>
<name>A0A482W6B3_ASBVE</name>
<dbReference type="OrthoDB" id="7848332at2759"/>
<organism evidence="16 17">
    <name type="scientific">Asbolus verrucosus</name>
    <name type="common">Desert ironclad beetle</name>
    <dbReference type="NCBI Taxonomy" id="1661398"/>
    <lineage>
        <taxon>Eukaryota</taxon>
        <taxon>Metazoa</taxon>
        <taxon>Ecdysozoa</taxon>
        <taxon>Arthropoda</taxon>
        <taxon>Hexapoda</taxon>
        <taxon>Insecta</taxon>
        <taxon>Pterygota</taxon>
        <taxon>Neoptera</taxon>
        <taxon>Endopterygota</taxon>
        <taxon>Coleoptera</taxon>
        <taxon>Polyphaga</taxon>
        <taxon>Cucujiformia</taxon>
        <taxon>Tenebrionidae</taxon>
        <taxon>Pimeliinae</taxon>
        <taxon>Asbolus</taxon>
    </lineage>
</organism>
<dbReference type="InterPro" id="IPR036236">
    <property type="entry name" value="Znf_C2H2_sf"/>
</dbReference>
<feature type="domain" description="Protein arginine N-methyltransferase" evidence="15">
    <location>
        <begin position="345"/>
        <end position="476"/>
    </location>
</feature>
<dbReference type="SUPFAM" id="SSF53335">
    <property type="entry name" value="S-adenosyl-L-methionine-dependent methyltransferases"/>
    <property type="match status" value="1"/>
</dbReference>
<dbReference type="Proteomes" id="UP000292052">
    <property type="component" value="Unassembled WGS sequence"/>
</dbReference>
<dbReference type="Pfam" id="PF22528">
    <property type="entry name" value="PRMT_C"/>
    <property type="match status" value="1"/>
</dbReference>
<evidence type="ECO:0000259" key="14">
    <source>
        <dbReference type="Pfam" id="PF21137"/>
    </source>
</evidence>
<evidence type="ECO:0000256" key="2">
    <source>
        <dbReference type="ARBA" id="ARBA00011925"/>
    </source>
</evidence>
<keyword evidence="5 12" id="KW-0808">Transferase</keyword>
<dbReference type="FunFam" id="3.40.50.150:FF:000003">
    <property type="entry name" value="Blast:Protein arginine N-methyltransferase 1"/>
    <property type="match status" value="1"/>
</dbReference>
<proteinExistence type="predicted"/>
<protein>
    <recommendedName>
        <fullName evidence="2">type I protein arginine methyltransferase</fullName>
        <ecNumber evidence="2">2.1.1.319</ecNumber>
    </recommendedName>
</protein>
<keyword evidence="4 12" id="KW-0489">Methyltransferase</keyword>
<dbReference type="Pfam" id="PF21137">
    <property type="entry name" value="ANM3_C2H2_Zf"/>
    <property type="match status" value="1"/>
</dbReference>
<dbReference type="InterPro" id="IPR049482">
    <property type="entry name" value="ANM3-like_C2H2_Zf"/>
</dbReference>
<dbReference type="Gene3D" id="2.70.160.11">
    <property type="entry name" value="Hnrnp arginine n-methyltransferase1"/>
    <property type="match status" value="1"/>
</dbReference>
<gene>
    <name evidence="16" type="ORF">BDFB_001241</name>
</gene>
<evidence type="ECO:0000256" key="1">
    <source>
        <dbReference type="ARBA" id="ARBA00004514"/>
    </source>
</evidence>
<sequence length="484" mass="54854">MDDGETVPSLQDICSSGDDNEDSDDWDEMEVTGEQTTCLFCPLQFLTIAVALDHCRTEHNFDLLELKNKYNMDCYSYIKMINYIRIQKPDPKILTESLVALWDDDAYLKTGEMESWLMYDFDDLGSAPSTPHYAIDGKTPISNINFSDLQRQIHELTLQLKHKDTLLENAIKDISKMKEVTRTLVEVGDVAVKNTLPSNVGHLPLGCDSDYFNSYSHFGIHHDMLNVRHQDQVRTESYRDAILNNSDSFKGKTVLDVGCGTGILSMFSAKAGASKVYGIDQSDVVYKAMDIIRIEDTDLPVEKVDIIVSEWMGYFLLFEGMLDSFIYARDRHLAPGGLILPNKCNLSLVGCSDAERYDKLINFWDDVYGFSMKCMKNEVLTEAFIETVPQNSIITDPIVLSEIDLNKCTVTTCDFNCKFILRAIKDGVLTSLAGYFDTFFDLPNSVQFSTGPQAPKTHWQQTVFYLKDPIELKTGNNKYQYSLD</sequence>
<dbReference type="InterPro" id="IPR029063">
    <property type="entry name" value="SAM-dependent_MTases_sf"/>
</dbReference>
<evidence type="ECO:0000256" key="4">
    <source>
        <dbReference type="ARBA" id="ARBA00022603"/>
    </source>
</evidence>
<dbReference type="GO" id="GO:0032259">
    <property type="term" value="P:methylation"/>
    <property type="evidence" value="ECO:0007669"/>
    <property type="project" value="UniProtKB-KW"/>
</dbReference>
<dbReference type="PANTHER" id="PTHR11006:SF53">
    <property type="entry name" value="PROTEIN ARGININE N-METHYLTRANSFERASE 3"/>
    <property type="match status" value="1"/>
</dbReference>
<evidence type="ECO:0000313" key="16">
    <source>
        <dbReference type="EMBL" id="RZC40309.1"/>
    </source>
</evidence>
<accession>A0A482W6B3</accession>
<dbReference type="STRING" id="1661398.A0A482W6B3"/>
<keyword evidence="6 12" id="KW-0949">S-adenosyl-L-methionine</keyword>
<evidence type="ECO:0000259" key="15">
    <source>
        <dbReference type="Pfam" id="PF22528"/>
    </source>
</evidence>
<evidence type="ECO:0000256" key="7">
    <source>
        <dbReference type="ARBA" id="ARBA00022723"/>
    </source>
</evidence>
<keyword evidence="17" id="KW-1185">Reference proteome</keyword>
<evidence type="ECO:0000313" key="17">
    <source>
        <dbReference type="Proteomes" id="UP000292052"/>
    </source>
</evidence>
<dbReference type="PANTHER" id="PTHR11006">
    <property type="entry name" value="PROTEIN ARGININE N-METHYLTRANSFERASE"/>
    <property type="match status" value="1"/>
</dbReference>
<evidence type="ECO:0000256" key="6">
    <source>
        <dbReference type="ARBA" id="ARBA00022691"/>
    </source>
</evidence>
<comment type="catalytic activity">
    <reaction evidence="10">
        <text>L-arginyl-[protein] + 2 S-adenosyl-L-methionine = N(omega),N(omega)-dimethyl-L-arginyl-[protein] + 2 S-adenosyl-L-homocysteine + 2 H(+)</text>
        <dbReference type="Rhea" id="RHEA:48096"/>
        <dbReference type="Rhea" id="RHEA-COMP:10532"/>
        <dbReference type="Rhea" id="RHEA-COMP:11991"/>
        <dbReference type="ChEBI" id="CHEBI:15378"/>
        <dbReference type="ChEBI" id="CHEBI:29965"/>
        <dbReference type="ChEBI" id="CHEBI:57856"/>
        <dbReference type="ChEBI" id="CHEBI:59789"/>
        <dbReference type="ChEBI" id="CHEBI:61897"/>
        <dbReference type="EC" id="2.1.1.319"/>
    </reaction>
    <physiologicalReaction direction="left-to-right" evidence="10">
        <dbReference type="Rhea" id="RHEA:48097"/>
    </physiologicalReaction>
</comment>
<dbReference type="AlphaFoldDB" id="A0A482W6B3"/>
<evidence type="ECO:0000256" key="10">
    <source>
        <dbReference type="ARBA" id="ARBA00047384"/>
    </source>
</evidence>
<dbReference type="Pfam" id="PF06325">
    <property type="entry name" value="PrmA"/>
    <property type="match status" value="1"/>
</dbReference>
<dbReference type="GO" id="GO:0035242">
    <property type="term" value="F:protein-arginine omega-N asymmetric methyltransferase activity"/>
    <property type="evidence" value="ECO:0007669"/>
    <property type="project" value="UniProtKB-EC"/>
</dbReference>
<dbReference type="GO" id="GO:0008270">
    <property type="term" value="F:zinc ion binding"/>
    <property type="evidence" value="ECO:0007669"/>
    <property type="project" value="UniProtKB-KW"/>
</dbReference>
<feature type="region of interest" description="Disordered" evidence="13">
    <location>
        <begin position="1"/>
        <end position="25"/>
    </location>
</feature>
<dbReference type="GO" id="GO:0042054">
    <property type="term" value="F:histone methyltransferase activity"/>
    <property type="evidence" value="ECO:0007669"/>
    <property type="project" value="TreeGrafter"/>
</dbReference>
<comment type="subcellular location">
    <subcellularLocation>
        <location evidence="1">Cytoplasm</location>
        <location evidence="1">Cytosol</location>
    </subcellularLocation>
</comment>
<evidence type="ECO:0000256" key="8">
    <source>
        <dbReference type="ARBA" id="ARBA00022771"/>
    </source>
</evidence>
<dbReference type="InterPro" id="IPR025799">
    <property type="entry name" value="Arg_MeTrfase"/>
</dbReference>
<evidence type="ECO:0000256" key="3">
    <source>
        <dbReference type="ARBA" id="ARBA00022490"/>
    </source>
</evidence>
<dbReference type="GO" id="GO:0005634">
    <property type="term" value="C:nucleus"/>
    <property type="evidence" value="ECO:0007669"/>
    <property type="project" value="TreeGrafter"/>
</dbReference>
<keyword evidence="8" id="KW-0863">Zinc-finger</keyword>
<keyword evidence="7" id="KW-0479">Metal-binding</keyword>
<reference evidence="16 17" key="1">
    <citation type="submission" date="2017-03" db="EMBL/GenBank/DDBJ databases">
        <title>Genome of the blue death feigning beetle - Asbolus verrucosus.</title>
        <authorList>
            <person name="Rider S.D."/>
        </authorList>
    </citation>
    <scope>NUCLEOTIDE SEQUENCE [LARGE SCALE GENOMIC DNA]</scope>
    <source>
        <strain evidence="16">Butters</strain>
        <tissue evidence="16">Head and leg muscle</tissue>
    </source>
</reference>
<feature type="domain" description="Protein arginine N-methyltransferase 3-like C2H2 zinc finger" evidence="14">
    <location>
        <begin position="67"/>
        <end position="109"/>
    </location>
</feature>
<comment type="caution">
    <text evidence="16">The sequence shown here is derived from an EMBL/GenBank/DDBJ whole genome shotgun (WGS) entry which is preliminary data.</text>
</comment>
<keyword evidence="3" id="KW-0963">Cytoplasm</keyword>
<comment type="catalytic activity">
    <reaction evidence="11">
        <text>L-arginyl-[protein] + S-adenosyl-L-methionine = N(omega)-methyl-L-arginyl-[protein] + S-adenosyl-L-homocysteine + H(+)</text>
        <dbReference type="Rhea" id="RHEA:48100"/>
        <dbReference type="Rhea" id="RHEA-COMP:10532"/>
        <dbReference type="Rhea" id="RHEA-COMP:11990"/>
        <dbReference type="ChEBI" id="CHEBI:15378"/>
        <dbReference type="ChEBI" id="CHEBI:29965"/>
        <dbReference type="ChEBI" id="CHEBI:57856"/>
        <dbReference type="ChEBI" id="CHEBI:59789"/>
        <dbReference type="ChEBI" id="CHEBI:65280"/>
    </reaction>
    <physiologicalReaction direction="left-to-right" evidence="11">
        <dbReference type="Rhea" id="RHEA:48101"/>
    </physiologicalReaction>
</comment>
<evidence type="ECO:0000256" key="13">
    <source>
        <dbReference type="SAM" id="MobiDB-lite"/>
    </source>
</evidence>
<dbReference type="CDD" id="cd02440">
    <property type="entry name" value="AdoMet_MTases"/>
    <property type="match status" value="1"/>
</dbReference>
<dbReference type="SUPFAM" id="SSF57667">
    <property type="entry name" value="beta-beta-alpha zinc fingers"/>
    <property type="match status" value="1"/>
</dbReference>
<evidence type="ECO:0000256" key="9">
    <source>
        <dbReference type="ARBA" id="ARBA00022833"/>
    </source>
</evidence>
<evidence type="ECO:0000256" key="12">
    <source>
        <dbReference type="PROSITE-ProRule" id="PRU01015"/>
    </source>
</evidence>
<dbReference type="InterPro" id="IPR055135">
    <property type="entry name" value="PRMT_dom"/>
</dbReference>
<dbReference type="Gene3D" id="3.40.50.150">
    <property type="entry name" value="Vaccinia Virus protein VP39"/>
    <property type="match status" value="1"/>
</dbReference>